<reference evidence="12" key="1">
    <citation type="journal article" date="2021" name="Front. Microbiol.">
        <title>Comprehensive Comparative Genomics and Phenotyping of Methylobacterium Species.</title>
        <authorList>
            <person name="Alessa O."/>
            <person name="Ogura Y."/>
            <person name="Fujitani Y."/>
            <person name="Takami H."/>
            <person name="Hayashi T."/>
            <person name="Sahin N."/>
            <person name="Tani A."/>
        </authorList>
    </citation>
    <scope>NUCLEOTIDE SEQUENCE</scope>
    <source>
        <strain evidence="12">DSM 17168</strain>
    </source>
</reference>
<comment type="catalytic activity">
    <reaction evidence="8">
        <text>[GlcNAc-(1-&gt;4)-Mur2Ac(oyl-L-Ala-gamma-D-Glu-L-Lys-D-Ala-D-Ala)](n)-di-trans,octa-cis-undecaprenyl diphosphate + beta-D-GlcNAc-(1-&gt;4)-Mur2Ac(oyl-L-Ala-gamma-D-Glu-L-Lys-D-Ala-D-Ala)-di-trans,octa-cis-undecaprenyl diphosphate = [GlcNAc-(1-&gt;4)-Mur2Ac(oyl-L-Ala-gamma-D-Glu-L-Lys-D-Ala-D-Ala)](n+1)-di-trans,octa-cis-undecaprenyl diphosphate + di-trans,octa-cis-undecaprenyl diphosphate + H(+)</text>
        <dbReference type="Rhea" id="RHEA:23708"/>
        <dbReference type="Rhea" id="RHEA-COMP:9602"/>
        <dbReference type="Rhea" id="RHEA-COMP:9603"/>
        <dbReference type="ChEBI" id="CHEBI:15378"/>
        <dbReference type="ChEBI" id="CHEBI:58405"/>
        <dbReference type="ChEBI" id="CHEBI:60033"/>
        <dbReference type="ChEBI" id="CHEBI:78435"/>
        <dbReference type="EC" id="2.4.99.28"/>
    </reaction>
</comment>
<gene>
    <name evidence="12" type="primary">mtgA_5</name>
    <name evidence="12" type="ORF">GMJLKIPL_4904</name>
</gene>
<keyword evidence="5" id="KW-0808">Transferase</keyword>
<dbReference type="EC" id="2.4.99.28" evidence="7"/>
<dbReference type="Gene3D" id="1.10.3810.10">
    <property type="entry name" value="Biosynthetic peptidoglycan transglycosylase-like"/>
    <property type="match status" value="1"/>
</dbReference>
<keyword evidence="10" id="KW-1133">Transmembrane helix</keyword>
<evidence type="ECO:0000259" key="11">
    <source>
        <dbReference type="Pfam" id="PF00912"/>
    </source>
</evidence>
<evidence type="ECO:0000256" key="1">
    <source>
        <dbReference type="ARBA" id="ARBA00004752"/>
    </source>
</evidence>
<name>A0ABQ4SID9_9HYPH</name>
<dbReference type="EMBL" id="BPQQ01000065">
    <property type="protein sequence ID" value="GJE02954.1"/>
    <property type="molecule type" value="Genomic_DNA"/>
</dbReference>
<feature type="compositionally biased region" description="Low complexity" evidence="9">
    <location>
        <begin position="568"/>
        <end position="577"/>
    </location>
</feature>
<protein>
    <recommendedName>
        <fullName evidence="7">peptidoglycan glycosyltransferase</fullName>
        <ecNumber evidence="7">2.4.99.28</ecNumber>
    </recommendedName>
</protein>
<evidence type="ECO:0000256" key="6">
    <source>
        <dbReference type="ARBA" id="ARBA00023268"/>
    </source>
</evidence>
<dbReference type="Pfam" id="PF00912">
    <property type="entry name" value="Transgly"/>
    <property type="match status" value="1"/>
</dbReference>
<dbReference type="Proteomes" id="UP001055153">
    <property type="component" value="Unassembled WGS sequence"/>
</dbReference>
<dbReference type="InterPro" id="IPR035437">
    <property type="entry name" value="SNase_OB-fold_sf"/>
</dbReference>
<comment type="pathway">
    <text evidence="1">Cell wall biogenesis; peptidoglycan biosynthesis.</text>
</comment>
<evidence type="ECO:0000256" key="5">
    <source>
        <dbReference type="ARBA" id="ARBA00022679"/>
    </source>
</evidence>
<dbReference type="SUPFAM" id="SSF56601">
    <property type="entry name" value="beta-lactamase/transpeptidase-like"/>
    <property type="match status" value="1"/>
</dbReference>
<evidence type="ECO:0000313" key="13">
    <source>
        <dbReference type="Proteomes" id="UP001055153"/>
    </source>
</evidence>
<feature type="transmembrane region" description="Helical" evidence="10">
    <location>
        <begin position="111"/>
        <end position="132"/>
    </location>
</feature>
<dbReference type="SUPFAM" id="SSF50199">
    <property type="entry name" value="Staphylococcal nuclease"/>
    <property type="match status" value="1"/>
</dbReference>
<keyword evidence="6" id="KW-0511">Multifunctional enzyme</keyword>
<keyword evidence="10" id="KW-0812">Transmembrane</keyword>
<accession>A0ABQ4SID9</accession>
<sequence length="692" mass="72803">MRAAHPSGRMPPSGRDWLNLGSTPAAGGAAATGRFAANPWADRLRQGAGRARSSLSTHWQPALAARIAPLRSAAERVGGRIGAHPVAREASDRWQRTAEAASRLPWGRLSLAALLLTTGLVLAILAWCAATLPSLADRPPAASPVTIQAQDGESLALRGDVRGRPLAPGDIAPVMKRAVVAAQDPWFEDVRPLDAVGIGSVARGAFRETVGAGLREGSARLTQLLVRQNLLSGERGFVPAVQEAMLVLWLEARASKDAILTRFLNTASFGPDLVGLDAAARRLLGKEARDLSAAEAALLAGLTLPPHDLRADRDLDAARARGRRVLDGMVMTGALTRTQADEAGRALANLAPPGATPVTRSGLPDLTAAAARDRLGDGFREATLRTSLDRSLQGMAEKAVDRRLDANGRRRSTRAALVALGPDGAVLAAVSTGSPLAADEAGRASAQASLRRILRDGRPVFDRLRAPPLSPAALRMRAYGLLAALARPPEGDGQPGARDGFYVAASGDMTVGVWFTGEDDRTPDGSAGDAPEAIWQDFAAQVAKARPAPPEPPVRENPREAARDAAAREAAAGPRGPWQTPEGKAAAQPLLRGTARVIDTGRLRIDGQTIRLVGVEGQGGRVAREFRQYLRKREVECDPTGETDVYRCRAGVQDLSEVVLFNGAAKAVPNAPPDLQAAEASAKARQAGIWQN</sequence>
<evidence type="ECO:0000256" key="2">
    <source>
        <dbReference type="ARBA" id="ARBA00022645"/>
    </source>
</evidence>
<evidence type="ECO:0000256" key="8">
    <source>
        <dbReference type="ARBA" id="ARBA00049902"/>
    </source>
</evidence>
<feature type="region of interest" description="Disordered" evidence="9">
    <location>
        <begin position="543"/>
        <end position="589"/>
    </location>
</feature>
<dbReference type="InterPro" id="IPR012338">
    <property type="entry name" value="Beta-lactam/transpept-like"/>
</dbReference>
<comment type="caution">
    <text evidence="12">The sequence shown here is derived from an EMBL/GenBank/DDBJ whole genome shotgun (WGS) entry which is preliminary data.</text>
</comment>
<proteinExistence type="predicted"/>
<evidence type="ECO:0000256" key="9">
    <source>
        <dbReference type="SAM" id="MobiDB-lite"/>
    </source>
</evidence>
<dbReference type="PANTHER" id="PTHR32282">
    <property type="entry name" value="BINDING PROTEIN TRANSPEPTIDASE, PUTATIVE-RELATED"/>
    <property type="match status" value="1"/>
</dbReference>
<feature type="domain" description="Glycosyl transferase family 51" evidence="11">
    <location>
        <begin position="166"/>
        <end position="329"/>
    </location>
</feature>
<feature type="region of interest" description="Disordered" evidence="9">
    <location>
        <begin position="1"/>
        <end position="23"/>
    </location>
</feature>
<dbReference type="InterPro" id="IPR050396">
    <property type="entry name" value="Glycosyltr_51/Transpeptidase"/>
</dbReference>
<dbReference type="SUPFAM" id="SSF53955">
    <property type="entry name" value="Lysozyme-like"/>
    <property type="match status" value="1"/>
</dbReference>
<dbReference type="InterPro" id="IPR036950">
    <property type="entry name" value="PBP_transglycosylase"/>
</dbReference>
<dbReference type="InterPro" id="IPR001264">
    <property type="entry name" value="Glyco_trans_51"/>
</dbReference>
<feature type="compositionally biased region" description="Basic and acidic residues" evidence="9">
    <location>
        <begin position="553"/>
        <end position="567"/>
    </location>
</feature>
<keyword evidence="2" id="KW-0121">Carboxypeptidase</keyword>
<keyword evidence="10" id="KW-0472">Membrane</keyword>
<evidence type="ECO:0000256" key="10">
    <source>
        <dbReference type="SAM" id="Phobius"/>
    </source>
</evidence>
<evidence type="ECO:0000256" key="7">
    <source>
        <dbReference type="ARBA" id="ARBA00044770"/>
    </source>
</evidence>
<evidence type="ECO:0000256" key="4">
    <source>
        <dbReference type="ARBA" id="ARBA00022676"/>
    </source>
</evidence>
<dbReference type="PANTHER" id="PTHR32282:SF33">
    <property type="entry name" value="PEPTIDOGLYCAN GLYCOSYLTRANSFERASE"/>
    <property type="match status" value="1"/>
</dbReference>
<organism evidence="12 13">
    <name type="scientific">Methylobacterium isbiliense</name>
    <dbReference type="NCBI Taxonomy" id="315478"/>
    <lineage>
        <taxon>Bacteria</taxon>
        <taxon>Pseudomonadati</taxon>
        <taxon>Pseudomonadota</taxon>
        <taxon>Alphaproteobacteria</taxon>
        <taxon>Hyphomicrobiales</taxon>
        <taxon>Methylobacteriaceae</taxon>
        <taxon>Methylobacterium</taxon>
    </lineage>
</organism>
<evidence type="ECO:0000313" key="12">
    <source>
        <dbReference type="EMBL" id="GJE02954.1"/>
    </source>
</evidence>
<evidence type="ECO:0000256" key="3">
    <source>
        <dbReference type="ARBA" id="ARBA00022670"/>
    </source>
</evidence>
<keyword evidence="3" id="KW-0645">Protease</keyword>
<dbReference type="InterPro" id="IPR023346">
    <property type="entry name" value="Lysozyme-like_dom_sf"/>
</dbReference>
<keyword evidence="4" id="KW-0328">Glycosyltransferase</keyword>
<keyword evidence="3" id="KW-0378">Hydrolase</keyword>
<reference evidence="12" key="2">
    <citation type="submission" date="2021-08" db="EMBL/GenBank/DDBJ databases">
        <authorList>
            <person name="Tani A."/>
            <person name="Ola A."/>
            <person name="Ogura Y."/>
            <person name="Katsura K."/>
            <person name="Hayashi T."/>
        </authorList>
    </citation>
    <scope>NUCLEOTIDE SEQUENCE</scope>
    <source>
        <strain evidence="12">DSM 17168</strain>
    </source>
</reference>
<keyword evidence="13" id="KW-1185">Reference proteome</keyword>